<dbReference type="EMBL" id="BMAT01009977">
    <property type="protein sequence ID" value="GFS17782.1"/>
    <property type="molecule type" value="Genomic_DNA"/>
</dbReference>
<dbReference type="AlphaFoldDB" id="A0AAV4J8I8"/>
<evidence type="ECO:0000313" key="2">
    <source>
        <dbReference type="Proteomes" id="UP000762676"/>
    </source>
</evidence>
<protein>
    <submittedName>
        <fullName evidence="1">Uncharacterized protein</fullName>
    </submittedName>
</protein>
<comment type="caution">
    <text evidence="1">The sequence shown here is derived from an EMBL/GenBank/DDBJ whole genome shotgun (WGS) entry which is preliminary data.</text>
</comment>
<sequence>MHFPGLFSYSRQQSHFYTQSGTIWKSAAALMEYVLPGQSRISQVEVNEGARPGNNVPLSMRSSPLVQVVDIDPPDVRHRACPRTGLPASVYISSQISPF</sequence>
<keyword evidence="2" id="KW-1185">Reference proteome</keyword>
<evidence type="ECO:0000313" key="1">
    <source>
        <dbReference type="EMBL" id="GFS17782.1"/>
    </source>
</evidence>
<gene>
    <name evidence="1" type="ORF">ElyMa_004991100</name>
</gene>
<proteinExistence type="predicted"/>
<name>A0AAV4J8I8_9GAST</name>
<accession>A0AAV4J8I8</accession>
<dbReference type="Proteomes" id="UP000762676">
    <property type="component" value="Unassembled WGS sequence"/>
</dbReference>
<organism evidence="1 2">
    <name type="scientific">Elysia marginata</name>
    <dbReference type="NCBI Taxonomy" id="1093978"/>
    <lineage>
        <taxon>Eukaryota</taxon>
        <taxon>Metazoa</taxon>
        <taxon>Spiralia</taxon>
        <taxon>Lophotrochozoa</taxon>
        <taxon>Mollusca</taxon>
        <taxon>Gastropoda</taxon>
        <taxon>Heterobranchia</taxon>
        <taxon>Euthyneura</taxon>
        <taxon>Panpulmonata</taxon>
        <taxon>Sacoglossa</taxon>
        <taxon>Placobranchoidea</taxon>
        <taxon>Plakobranchidae</taxon>
        <taxon>Elysia</taxon>
    </lineage>
</organism>
<reference evidence="1 2" key="1">
    <citation type="journal article" date="2021" name="Elife">
        <title>Chloroplast acquisition without the gene transfer in kleptoplastic sea slugs, Plakobranchus ocellatus.</title>
        <authorList>
            <person name="Maeda T."/>
            <person name="Takahashi S."/>
            <person name="Yoshida T."/>
            <person name="Shimamura S."/>
            <person name="Takaki Y."/>
            <person name="Nagai Y."/>
            <person name="Toyoda A."/>
            <person name="Suzuki Y."/>
            <person name="Arimoto A."/>
            <person name="Ishii H."/>
            <person name="Satoh N."/>
            <person name="Nishiyama T."/>
            <person name="Hasebe M."/>
            <person name="Maruyama T."/>
            <person name="Minagawa J."/>
            <person name="Obokata J."/>
            <person name="Shigenobu S."/>
        </authorList>
    </citation>
    <scope>NUCLEOTIDE SEQUENCE [LARGE SCALE GENOMIC DNA]</scope>
</reference>